<name>A0A0A9ER65_ARUDO</name>
<reference evidence="1" key="1">
    <citation type="submission" date="2014-09" db="EMBL/GenBank/DDBJ databases">
        <authorList>
            <person name="Magalhaes I.L.F."/>
            <person name="Oliveira U."/>
            <person name="Santos F.R."/>
            <person name="Vidigal T.H.D.A."/>
            <person name="Brescovit A.D."/>
            <person name="Santos A.J."/>
        </authorList>
    </citation>
    <scope>NUCLEOTIDE SEQUENCE</scope>
    <source>
        <tissue evidence="1">Shoot tissue taken approximately 20 cm above the soil surface</tissue>
    </source>
</reference>
<sequence>MGWWRRTCCRSCRWRRQGA</sequence>
<reference evidence="1" key="2">
    <citation type="journal article" date="2015" name="Data Brief">
        <title>Shoot transcriptome of the giant reed, Arundo donax.</title>
        <authorList>
            <person name="Barrero R.A."/>
            <person name="Guerrero F.D."/>
            <person name="Moolhuijzen P."/>
            <person name="Goolsby J.A."/>
            <person name="Tidwell J."/>
            <person name="Bellgard S.E."/>
            <person name="Bellgard M.I."/>
        </authorList>
    </citation>
    <scope>NUCLEOTIDE SEQUENCE</scope>
    <source>
        <tissue evidence="1">Shoot tissue taken approximately 20 cm above the soil surface</tissue>
    </source>
</reference>
<dbReference type="AlphaFoldDB" id="A0A0A9ER65"/>
<dbReference type="EMBL" id="GBRH01196397">
    <property type="protein sequence ID" value="JAE01499.1"/>
    <property type="molecule type" value="Transcribed_RNA"/>
</dbReference>
<organism evidence="1">
    <name type="scientific">Arundo donax</name>
    <name type="common">Giant reed</name>
    <name type="synonym">Donax arundinaceus</name>
    <dbReference type="NCBI Taxonomy" id="35708"/>
    <lineage>
        <taxon>Eukaryota</taxon>
        <taxon>Viridiplantae</taxon>
        <taxon>Streptophyta</taxon>
        <taxon>Embryophyta</taxon>
        <taxon>Tracheophyta</taxon>
        <taxon>Spermatophyta</taxon>
        <taxon>Magnoliopsida</taxon>
        <taxon>Liliopsida</taxon>
        <taxon>Poales</taxon>
        <taxon>Poaceae</taxon>
        <taxon>PACMAD clade</taxon>
        <taxon>Arundinoideae</taxon>
        <taxon>Arundineae</taxon>
        <taxon>Arundo</taxon>
    </lineage>
</organism>
<accession>A0A0A9ER65</accession>
<evidence type="ECO:0000313" key="1">
    <source>
        <dbReference type="EMBL" id="JAE01499.1"/>
    </source>
</evidence>
<proteinExistence type="predicted"/>
<protein>
    <submittedName>
        <fullName evidence="1">Uncharacterized protein</fullName>
    </submittedName>
</protein>